<accession>A0A8R2QVJ5</accession>
<evidence type="ECO:0000313" key="2">
    <source>
        <dbReference type="Proteomes" id="UP000005204"/>
    </source>
</evidence>
<protein>
    <submittedName>
        <fullName evidence="1">Uncharacterized protein</fullName>
    </submittedName>
</protein>
<dbReference type="EnsemblMetazoa" id="XM_038010506.1">
    <property type="protein sequence ID" value="XP_037866434.1"/>
    <property type="gene ID" value="LOC119628422"/>
</dbReference>
<sequence length="95" mass="10708">MQKMLDVLLQYMDWWKAAVNARKTAAVYTFQSVYELSQESSVIILRMSGLDPASGTCDARLIEVLCHLTTHAVRVRRQAQQNLPTIIGAGRCVRN</sequence>
<organism evidence="1 2">
    <name type="scientific">Bombyx mori</name>
    <name type="common">Silk moth</name>
    <dbReference type="NCBI Taxonomy" id="7091"/>
    <lineage>
        <taxon>Eukaryota</taxon>
        <taxon>Metazoa</taxon>
        <taxon>Ecdysozoa</taxon>
        <taxon>Arthropoda</taxon>
        <taxon>Hexapoda</taxon>
        <taxon>Insecta</taxon>
        <taxon>Pterygota</taxon>
        <taxon>Neoptera</taxon>
        <taxon>Endopterygota</taxon>
        <taxon>Lepidoptera</taxon>
        <taxon>Glossata</taxon>
        <taxon>Ditrysia</taxon>
        <taxon>Bombycoidea</taxon>
        <taxon>Bombycidae</taxon>
        <taxon>Bombycinae</taxon>
        <taxon>Bombyx</taxon>
    </lineage>
</organism>
<name>A0A8R2QVJ5_BOMMO</name>
<keyword evidence="2" id="KW-1185">Reference proteome</keyword>
<proteinExistence type="predicted"/>
<dbReference type="Proteomes" id="UP000005204">
    <property type="component" value="Unassembled WGS sequence"/>
</dbReference>
<dbReference type="AlphaFoldDB" id="A0A8R2QVJ5"/>
<reference evidence="2" key="1">
    <citation type="journal article" date="2008" name="Insect Biochem. Mol. Biol.">
        <title>The genome of a lepidopteran model insect, the silkworm Bombyx mori.</title>
        <authorList>
            <consortium name="International Silkworm Genome Consortium"/>
        </authorList>
    </citation>
    <scope>NUCLEOTIDE SEQUENCE [LARGE SCALE GENOMIC DNA]</scope>
    <source>
        <strain evidence="2">p50T</strain>
    </source>
</reference>
<reference evidence="1" key="2">
    <citation type="submission" date="2022-06" db="UniProtKB">
        <authorList>
            <consortium name="EnsemblMetazoa"/>
        </authorList>
    </citation>
    <scope>IDENTIFICATION</scope>
    <source>
        <strain evidence="1">p50T (Dazao)</strain>
    </source>
</reference>
<evidence type="ECO:0000313" key="1">
    <source>
        <dbReference type="EnsemblMetazoa" id="XP_037866434.1"/>
    </source>
</evidence>